<keyword evidence="2" id="KW-0812">Transmembrane</keyword>
<feature type="transmembrane region" description="Helical" evidence="2">
    <location>
        <begin position="348"/>
        <end position="369"/>
    </location>
</feature>
<sequence length="472" mass="52375">MQGRIAAYGAYDQCLAVRHDEGLFQGKYCMLHLELDGSEFSPSLRVLVNRFVEHYGLQWKVKWCTVEEPVKLDRRQSVILCIFGVWISFILFGTGYDIYRTVLSVGDNEETGKEASSGYLSRAVTSFSLRKAFKKLMDMPNWGDYSNDLGFVHGMRVFSATWVILGHTHLIRDIHASFPVPVRKGRGCSSHSVWHIVCRRIGDMHSEIYIKPYAHAGPLFVGIIFGCLAVRRHRMSRLVQGAAWALAATVSLAALLGVRTWSVGRQPERLESAFYGGLHRVSWGLGVSWVMYACATGRGGFVNKILAWPVMYPLGRLSFAVYLVHLEVLAATTVLGRELVSQQPFLHAQMYLAMTMMSYGFAIIVYLLFECPVAGLDNTAFSKVMPKQGNQSASKTNGIAHEIKSFHTFHCNGTSTNMELSSAPHQIINGFPDLTKDVGNGRRLNGYANSVCESDANDDDPQGTAAAVSVKL</sequence>
<evidence type="ECO:0000313" key="4">
    <source>
        <dbReference type="Proteomes" id="UP001321473"/>
    </source>
</evidence>
<keyword evidence="4" id="KW-1185">Reference proteome</keyword>
<accession>A0AAQ4E665</accession>
<dbReference type="PANTHER" id="PTHR11161">
    <property type="entry name" value="O-ACYLTRANSFERASE"/>
    <property type="match status" value="1"/>
</dbReference>
<reference evidence="3 4" key="1">
    <citation type="journal article" date="2023" name="Arcadia Sci">
        <title>De novo assembly of a long-read Amblyomma americanum tick genome.</title>
        <authorList>
            <person name="Chou S."/>
            <person name="Poskanzer K.E."/>
            <person name="Rollins M."/>
            <person name="Thuy-Boun P.S."/>
        </authorList>
    </citation>
    <scope>NUCLEOTIDE SEQUENCE [LARGE SCALE GENOMIC DNA]</scope>
    <source>
        <strain evidence="3">F_SG_1</strain>
        <tissue evidence="3">Salivary glands</tissue>
    </source>
</reference>
<keyword evidence="2" id="KW-0472">Membrane</keyword>
<name>A0AAQ4E665_AMBAM</name>
<feature type="transmembrane region" description="Helical" evidence="2">
    <location>
        <begin position="242"/>
        <end position="261"/>
    </location>
</feature>
<evidence type="ECO:0000256" key="2">
    <source>
        <dbReference type="SAM" id="Phobius"/>
    </source>
</evidence>
<evidence type="ECO:0000313" key="3">
    <source>
        <dbReference type="EMBL" id="KAK8770191.1"/>
    </source>
</evidence>
<comment type="caution">
    <text evidence="3">The sequence shown here is derived from an EMBL/GenBank/DDBJ whole genome shotgun (WGS) entry which is preliminary data.</text>
</comment>
<proteinExistence type="predicted"/>
<protein>
    <submittedName>
        <fullName evidence="3">Uncharacterized protein</fullName>
    </submittedName>
</protein>
<feature type="region of interest" description="Disordered" evidence="1">
    <location>
        <begin position="453"/>
        <end position="472"/>
    </location>
</feature>
<keyword evidence="2" id="KW-1133">Transmembrane helix</keyword>
<feature type="transmembrane region" description="Helical" evidence="2">
    <location>
        <begin position="213"/>
        <end position="230"/>
    </location>
</feature>
<organism evidence="3 4">
    <name type="scientific">Amblyomma americanum</name>
    <name type="common">Lone star tick</name>
    <dbReference type="NCBI Taxonomy" id="6943"/>
    <lineage>
        <taxon>Eukaryota</taxon>
        <taxon>Metazoa</taxon>
        <taxon>Ecdysozoa</taxon>
        <taxon>Arthropoda</taxon>
        <taxon>Chelicerata</taxon>
        <taxon>Arachnida</taxon>
        <taxon>Acari</taxon>
        <taxon>Parasitiformes</taxon>
        <taxon>Ixodida</taxon>
        <taxon>Ixodoidea</taxon>
        <taxon>Ixodidae</taxon>
        <taxon>Amblyomminae</taxon>
        <taxon>Amblyomma</taxon>
    </lineage>
</organism>
<dbReference type="PANTHER" id="PTHR11161:SF0">
    <property type="entry name" value="O-ACYLTRANSFERASE LIKE PROTEIN"/>
    <property type="match status" value="1"/>
</dbReference>
<evidence type="ECO:0000256" key="1">
    <source>
        <dbReference type="SAM" id="MobiDB-lite"/>
    </source>
</evidence>
<dbReference type="AlphaFoldDB" id="A0AAQ4E665"/>
<dbReference type="Proteomes" id="UP001321473">
    <property type="component" value="Unassembled WGS sequence"/>
</dbReference>
<feature type="transmembrane region" description="Helical" evidence="2">
    <location>
        <begin position="314"/>
        <end position="336"/>
    </location>
</feature>
<feature type="transmembrane region" description="Helical" evidence="2">
    <location>
        <begin position="281"/>
        <end position="302"/>
    </location>
</feature>
<gene>
    <name evidence="3" type="ORF">V5799_013343</name>
</gene>
<dbReference type="EMBL" id="JARKHS020021506">
    <property type="protein sequence ID" value="KAK8770191.1"/>
    <property type="molecule type" value="Genomic_DNA"/>
</dbReference>
<dbReference type="InterPro" id="IPR052728">
    <property type="entry name" value="O2_lipid_transport_reg"/>
</dbReference>
<feature type="transmembrane region" description="Helical" evidence="2">
    <location>
        <begin position="78"/>
        <end position="99"/>
    </location>
</feature>